<feature type="transmembrane region" description="Helical" evidence="3">
    <location>
        <begin position="105"/>
        <end position="132"/>
    </location>
</feature>
<evidence type="ECO:0000256" key="3">
    <source>
        <dbReference type="SAM" id="Phobius"/>
    </source>
</evidence>
<evidence type="ECO:0000259" key="4">
    <source>
        <dbReference type="PROSITE" id="PS50850"/>
    </source>
</evidence>
<dbReference type="SUPFAM" id="SSF103473">
    <property type="entry name" value="MFS general substrate transporter"/>
    <property type="match status" value="1"/>
</dbReference>
<keyword evidence="3" id="KW-0812">Transmembrane</keyword>
<dbReference type="PANTHER" id="PTHR23520:SF5">
    <property type="entry name" value="TRANSPORTER, PUTATIVE (AFU_ORTHOLOGUE AFUA_3G04000)-RELATED"/>
    <property type="match status" value="1"/>
</dbReference>
<feature type="transmembrane region" description="Helical" evidence="3">
    <location>
        <begin position="321"/>
        <end position="341"/>
    </location>
</feature>
<feature type="transmembrane region" description="Helical" evidence="3">
    <location>
        <begin position="280"/>
        <end position="301"/>
    </location>
</feature>
<dbReference type="EMBL" id="SBHS01000017">
    <property type="protein sequence ID" value="TWU73574.1"/>
    <property type="molecule type" value="Genomic_DNA"/>
</dbReference>
<dbReference type="Gene3D" id="1.20.1250.20">
    <property type="entry name" value="MFS general substrate transporter like domains"/>
    <property type="match status" value="1"/>
</dbReference>
<reference evidence="6" key="1">
    <citation type="submission" date="2018-12" db="EMBL/GenBank/DDBJ databases">
        <title>The complete genome of Metarhizium rileyi, a key fungal pathogen of Lepidoptera.</title>
        <authorList>
            <person name="Binneck E."/>
            <person name="Lastra C.C.L."/>
            <person name="Sosa-Gomez D.R."/>
        </authorList>
    </citation>
    <scope>NUCLEOTIDE SEQUENCE [LARGE SCALE GENOMIC DNA]</scope>
    <source>
        <strain evidence="6">Cep018-CH2</strain>
    </source>
</reference>
<comment type="subcellular location">
    <subcellularLocation>
        <location evidence="1">Membrane</location>
        <topology evidence="1">Multi-pass membrane protein</topology>
    </subcellularLocation>
</comment>
<dbReference type="PROSITE" id="PS50850">
    <property type="entry name" value="MFS"/>
    <property type="match status" value="1"/>
</dbReference>
<feature type="transmembrane region" description="Helical" evidence="3">
    <location>
        <begin position="12"/>
        <end position="30"/>
    </location>
</feature>
<feature type="transmembrane region" description="Helical" evidence="3">
    <location>
        <begin position="42"/>
        <end position="59"/>
    </location>
</feature>
<dbReference type="PANTHER" id="PTHR23520">
    <property type="entry name" value="TRANSPORTER, PUTATIVE (AFU_ORTHOLOGUE AFUA_3G04000)-RELATED"/>
    <property type="match status" value="1"/>
</dbReference>
<comment type="caution">
    <text evidence="5">The sequence shown here is derived from an EMBL/GenBank/DDBJ whole genome shotgun (WGS) entry which is preliminary data.</text>
</comment>
<feature type="transmembrane region" description="Helical" evidence="3">
    <location>
        <begin position="163"/>
        <end position="185"/>
    </location>
</feature>
<organism evidence="5 6">
    <name type="scientific">Metarhizium rileyi (strain RCEF 4871)</name>
    <name type="common">Nomuraea rileyi</name>
    <dbReference type="NCBI Taxonomy" id="1649241"/>
    <lineage>
        <taxon>Eukaryota</taxon>
        <taxon>Fungi</taxon>
        <taxon>Dikarya</taxon>
        <taxon>Ascomycota</taxon>
        <taxon>Pezizomycotina</taxon>
        <taxon>Sordariomycetes</taxon>
        <taxon>Hypocreomycetidae</taxon>
        <taxon>Hypocreales</taxon>
        <taxon>Clavicipitaceae</taxon>
        <taxon>Metarhizium</taxon>
    </lineage>
</organism>
<dbReference type="InterPro" id="IPR011701">
    <property type="entry name" value="MFS"/>
</dbReference>
<gene>
    <name evidence="5" type="ORF">ED733_004556</name>
</gene>
<evidence type="ECO:0000256" key="1">
    <source>
        <dbReference type="ARBA" id="ARBA00004141"/>
    </source>
</evidence>
<dbReference type="Proteomes" id="UP000317257">
    <property type="component" value="Unassembled WGS sequence"/>
</dbReference>
<dbReference type="AlphaFoldDB" id="A0A5C6G7T0"/>
<feature type="domain" description="Major facilitator superfamily (MFS) profile" evidence="4">
    <location>
        <begin position="280"/>
        <end position="464"/>
    </location>
</feature>
<keyword evidence="3" id="KW-1133">Transmembrane helix</keyword>
<feature type="region of interest" description="Disordered" evidence="2">
    <location>
        <begin position="231"/>
        <end position="265"/>
    </location>
</feature>
<name>A0A5C6G7T0_METRR</name>
<proteinExistence type="predicted"/>
<feature type="transmembrane region" description="Helical" evidence="3">
    <location>
        <begin position="353"/>
        <end position="381"/>
    </location>
</feature>
<evidence type="ECO:0000313" key="6">
    <source>
        <dbReference type="Proteomes" id="UP000317257"/>
    </source>
</evidence>
<dbReference type="Pfam" id="PF07690">
    <property type="entry name" value="MFS_1"/>
    <property type="match status" value="2"/>
</dbReference>
<feature type="transmembrane region" description="Helical" evidence="3">
    <location>
        <begin position="71"/>
        <end position="93"/>
    </location>
</feature>
<evidence type="ECO:0000313" key="5">
    <source>
        <dbReference type="EMBL" id="TWU73574.1"/>
    </source>
</evidence>
<dbReference type="InterPro" id="IPR036259">
    <property type="entry name" value="MFS_trans_sf"/>
</dbReference>
<sequence>MMARFSLLKGLNGVLAALLYEVGIITLWRSTADAKLLCAQRFVRMFAYGGSTLILASYLSALDISDSRIGMFMTLTLVGDGIISFFLAVFADALGRRAVLALGSLLMVASGVAFGLTSNYVILLAAAVFGVISPSGNETGPFRAVEESTLADVTSPEQLCDMIVWYSLLGNLGAAAGMATCGWAINLLQSVNGWGFIASCRMVYLGYAAIGGLKFALSLCLSGKVEARQNKTAPCVEQQEPQDVTERRPLLDNNSGNERRRSADSSPKRMFAFPSLDKELMVVFVRLSVLFGLDAFASGLASPSWMAYFFKHKFSLSEGQLGTIFSTTTIVAAGSMLVATSTAKRIGNVKTMVLAHLVASLWLIFIPIPSGLFLALSFLALRSCSQNMDVAPRGAFIATIIPSDKRTAIMGALNVVKTYSQCFGPLATGVMANRGMLGWSFTTAGIIKVVYNIGILVSFGATGI</sequence>
<keyword evidence="3" id="KW-0472">Membrane</keyword>
<dbReference type="GO" id="GO:0000329">
    <property type="term" value="C:fungal-type vacuole membrane"/>
    <property type="evidence" value="ECO:0007669"/>
    <property type="project" value="TreeGrafter"/>
</dbReference>
<dbReference type="InterPro" id="IPR020846">
    <property type="entry name" value="MFS_dom"/>
</dbReference>
<accession>A0A5C6G7T0</accession>
<evidence type="ECO:0000256" key="2">
    <source>
        <dbReference type="SAM" id="MobiDB-lite"/>
    </source>
</evidence>
<protein>
    <recommendedName>
        <fullName evidence="4">Major facilitator superfamily (MFS) profile domain-containing protein</fullName>
    </recommendedName>
</protein>
<dbReference type="GO" id="GO:0022857">
    <property type="term" value="F:transmembrane transporter activity"/>
    <property type="evidence" value="ECO:0007669"/>
    <property type="project" value="InterPro"/>
</dbReference>